<dbReference type="Pfam" id="PF09709">
    <property type="entry name" value="Cas_Csd1"/>
    <property type="match status" value="1"/>
</dbReference>
<evidence type="ECO:0000313" key="1">
    <source>
        <dbReference type="EMBL" id="MDX3025642.1"/>
    </source>
</evidence>
<gene>
    <name evidence="1" type="ORF">PV666_48445</name>
</gene>
<dbReference type="InterPro" id="IPR010144">
    <property type="entry name" value="CRISPR-assoc_prot_Csd1-typ"/>
</dbReference>
<sequence length="197" mass="21585">MLGNVPVRRPWKIEAAGSGDTAQFTSGVYGDSIRGEQAAHRVASARSKARPGGWGGGYSQENGVLSVHRQQNADPCRRDQESPVPLSDTNTDPGYICGRLTAAYELIAEQIGRELPLNDITLSATNPIHTLPRLRVGLVSQALARLRVNRPQEVSRVEKYLSELAEHLDAFPRSLTPEERACYVLGYEHQKAVGLPF</sequence>
<accession>A0ABU4MEJ3</accession>
<organism evidence="1 2">
    <name type="scientific">Streptomyces acidiscabies</name>
    <dbReference type="NCBI Taxonomy" id="42234"/>
    <lineage>
        <taxon>Bacteria</taxon>
        <taxon>Bacillati</taxon>
        <taxon>Actinomycetota</taxon>
        <taxon>Actinomycetes</taxon>
        <taxon>Kitasatosporales</taxon>
        <taxon>Streptomycetaceae</taxon>
        <taxon>Streptomyces</taxon>
    </lineage>
</organism>
<comment type="caution">
    <text evidence="1">The sequence shown here is derived from an EMBL/GenBank/DDBJ whole genome shotgun (WGS) entry which is preliminary data.</text>
</comment>
<dbReference type="RefSeq" id="WP_319167682.1">
    <property type="nucleotide sequence ID" value="NZ_JARAWP010000051.1"/>
</dbReference>
<proteinExistence type="predicted"/>
<reference evidence="1 2" key="1">
    <citation type="journal article" date="2023" name="Microb. Genom.">
        <title>Mesoterricola silvestris gen. nov., sp. nov., Mesoterricola sediminis sp. nov., Geothrix oryzae sp. nov., Geothrix edaphica sp. nov., Geothrix rubra sp. nov., and Geothrix limicola sp. nov., six novel members of Acidobacteriota isolated from soils.</title>
        <authorList>
            <person name="Weisberg A.J."/>
            <person name="Pearce E."/>
            <person name="Kramer C.G."/>
            <person name="Chang J.H."/>
            <person name="Clarke C.R."/>
        </authorList>
    </citation>
    <scope>NUCLEOTIDE SEQUENCE [LARGE SCALE GENOMIC DNA]</scope>
    <source>
        <strain evidence="1 2">NB05-1H</strain>
    </source>
</reference>
<protein>
    <submittedName>
        <fullName evidence="1">Type I-C CRISPR-associated protein Cas8c/Csd1</fullName>
    </submittedName>
</protein>
<evidence type="ECO:0000313" key="2">
    <source>
        <dbReference type="Proteomes" id="UP001272987"/>
    </source>
</evidence>
<dbReference type="Proteomes" id="UP001272987">
    <property type="component" value="Unassembled WGS sequence"/>
</dbReference>
<keyword evidence="2" id="KW-1185">Reference proteome</keyword>
<dbReference type="EMBL" id="JARAWP010000051">
    <property type="protein sequence ID" value="MDX3025642.1"/>
    <property type="molecule type" value="Genomic_DNA"/>
</dbReference>
<name>A0ABU4MEJ3_9ACTN</name>